<name>A0ABS3JKS4_9BACT</name>
<comment type="caution">
    <text evidence="1">The sequence shown here is derived from an EMBL/GenBank/DDBJ whole genome shotgun (WGS) entry which is preliminary data.</text>
</comment>
<dbReference type="EMBL" id="JAFMYW010000005">
    <property type="protein sequence ID" value="MBO0950601.1"/>
    <property type="molecule type" value="Genomic_DNA"/>
</dbReference>
<keyword evidence="2" id="KW-1185">Reference proteome</keyword>
<protein>
    <submittedName>
        <fullName evidence="1">Uncharacterized protein</fullName>
    </submittedName>
</protein>
<sequence>MPAETYTHKTVTYSDAIREMAIARSGMTLFNNGSDNAIIVLENILLQSKTINMFVGNFHRDICDDSTKKFEKSLKHFLLNKGKISVILNNYDLNKDGDNNIINILKQYSASKTYRDNIDVRLTTEKPIIDNNEVHYTVGDESMYRLEYDTEKFLGKFCFNDPDTCEELLEKFKQSFLTAKPLKLRSESLLTLV</sequence>
<evidence type="ECO:0000313" key="2">
    <source>
        <dbReference type="Proteomes" id="UP000664628"/>
    </source>
</evidence>
<proteinExistence type="predicted"/>
<evidence type="ECO:0000313" key="1">
    <source>
        <dbReference type="EMBL" id="MBO0950601.1"/>
    </source>
</evidence>
<organism evidence="1 2">
    <name type="scientific">Fibrella forsythiae</name>
    <dbReference type="NCBI Taxonomy" id="2817061"/>
    <lineage>
        <taxon>Bacteria</taxon>
        <taxon>Pseudomonadati</taxon>
        <taxon>Bacteroidota</taxon>
        <taxon>Cytophagia</taxon>
        <taxon>Cytophagales</taxon>
        <taxon>Spirosomataceae</taxon>
        <taxon>Fibrella</taxon>
    </lineage>
</organism>
<accession>A0ABS3JKS4</accession>
<dbReference type="Proteomes" id="UP000664628">
    <property type="component" value="Unassembled WGS sequence"/>
</dbReference>
<dbReference type="RefSeq" id="WP_207330535.1">
    <property type="nucleotide sequence ID" value="NZ_JAFMYW010000005.1"/>
</dbReference>
<gene>
    <name evidence="1" type="ORF">J2I46_18545</name>
</gene>
<reference evidence="1 2" key="1">
    <citation type="submission" date="2021-03" db="EMBL/GenBank/DDBJ databases">
        <title>Fibrella sp. HMF5405 genome sequencing and assembly.</title>
        <authorList>
            <person name="Kang H."/>
            <person name="Kim H."/>
            <person name="Bae S."/>
            <person name="Joh K."/>
        </authorList>
    </citation>
    <scope>NUCLEOTIDE SEQUENCE [LARGE SCALE GENOMIC DNA]</scope>
    <source>
        <strain evidence="1 2">HMF5405</strain>
    </source>
</reference>